<dbReference type="PANTHER" id="PTHR11040:SF44">
    <property type="entry name" value="PROTEIN ZNTC-RELATED"/>
    <property type="match status" value="1"/>
</dbReference>
<organism evidence="8 9">
    <name type="scientific">Polyrhizophydium stewartii</name>
    <dbReference type="NCBI Taxonomy" id="2732419"/>
    <lineage>
        <taxon>Eukaryota</taxon>
        <taxon>Fungi</taxon>
        <taxon>Fungi incertae sedis</taxon>
        <taxon>Chytridiomycota</taxon>
        <taxon>Chytridiomycota incertae sedis</taxon>
        <taxon>Chytridiomycetes</taxon>
        <taxon>Rhizophydiales</taxon>
        <taxon>Rhizophydiales incertae sedis</taxon>
        <taxon>Polyrhizophydium</taxon>
    </lineage>
</organism>
<keyword evidence="7" id="KW-0732">Signal</keyword>
<feature type="signal peptide" evidence="7">
    <location>
        <begin position="1"/>
        <end position="20"/>
    </location>
</feature>
<accession>A0ABR4NKG4</accession>
<gene>
    <name evidence="8" type="ORF">HK105_200841</name>
</gene>
<proteinExistence type="predicted"/>
<evidence type="ECO:0000313" key="8">
    <source>
        <dbReference type="EMBL" id="KAL2919924.1"/>
    </source>
</evidence>
<keyword evidence="9" id="KW-1185">Reference proteome</keyword>
<evidence type="ECO:0000256" key="5">
    <source>
        <dbReference type="SAM" id="MobiDB-lite"/>
    </source>
</evidence>
<feature type="region of interest" description="Disordered" evidence="5">
    <location>
        <begin position="160"/>
        <end position="192"/>
    </location>
</feature>
<evidence type="ECO:0000256" key="2">
    <source>
        <dbReference type="ARBA" id="ARBA00022692"/>
    </source>
</evidence>
<dbReference type="EMBL" id="JADGIZ020000002">
    <property type="protein sequence ID" value="KAL2919924.1"/>
    <property type="molecule type" value="Genomic_DNA"/>
</dbReference>
<evidence type="ECO:0000256" key="3">
    <source>
        <dbReference type="ARBA" id="ARBA00022989"/>
    </source>
</evidence>
<comment type="caution">
    <text evidence="8">The sequence shown here is derived from an EMBL/GenBank/DDBJ whole genome shotgun (WGS) entry which is preliminary data.</text>
</comment>
<feature type="transmembrane region" description="Helical" evidence="6">
    <location>
        <begin position="256"/>
        <end position="276"/>
    </location>
</feature>
<dbReference type="Pfam" id="PF02535">
    <property type="entry name" value="Zip"/>
    <property type="match status" value="1"/>
</dbReference>
<comment type="subcellular location">
    <subcellularLocation>
        <location evidence="1">Membrane</location>
        <topology evidence="1">Multi-pass membrane protein</topology>
    </subcellularLocation>
</comment>
<feature type="region of interest" description="Disordered" evidence="5">
    <location>
        <begin position="113"/>
        <end position="134"/>
    </location>
</feature>
<keyword evidence="2 6" id="KW-0812">Transmembrane</keyword>
<dbReference type="PANTHER" id="PTHR11040">
    <property type="entry name" value="ZINC/IRON TRANSPORTER"/>
    <property type="match status" value="1"/>
</dbReference>
<keyword evidence="4 6" id="KW-0472">Membrane</keyword>
<evidence type="ECO:0000313" key="9">
    <source>
        <dbReference type="Proteomes" id="UP001527925"/>
    </source>
</evidence>
<evidence type="ECO:0000256" key="1">
    <source>
        <dbReference type="ARBA" id="ARBA00004141"/>
    </source>
</evidence>
<protein>
    <submittedName>
        <fullName evidence="8">Uncharacterized protein</fullName>
    </submittedName>
</protein>
<name>A0ABR4NKG4_9FUNG</name>
<dbReference type="Proteomes" id="UP001527925">
    <property type="component" value="Unassembled WGS sequence"/>
</dbReference>
<evidence type="ECO:0000256" key="7">
    <source>
        <dbReference type="SAM" id="SignalP"/>
    </source>
</evidence>
<dbReference type="InterPro" id="IPR003689">
    <property type="entry name" value="ZIP"/>
</dbReference>
<feature type="transmembrane region" description="Helical" evidence="6">
    <location>
        <begin position="36"/>
        <end position="61"/>
    </location>
</feature>
<sequence>MASILAAASLAGAVCPPAAAALLDRQTAAALLVGAKLLGAGVILATALAHMLVPALLALAACPAASPAPDRCPLSDASARIAASAAVLVGILSSHLVQVIGASLAAAAPAAAASNPARVPRPSPAGSRLDARGQALAHQRRVRADAEGVATPLLTPARRSSITSYGSTAHKVRAGADRGSPSNYRGSMGLDGISSSHDDDDIDIDDDQDDIQVIDRILPVVVEEPGRGAHACSAHAEAVVSAATPASDLMQRLATVMLLAGIVAHSLLVGISLGAADSQLDARVAGMSLHQFLEAAALVAIFHETKFVYPNTAMMLAAICE</sequence>
<evidence type="ECO:0000256" key="4">
    <source>
        <dbReference type="ARBA" id="ARBA00023136"/>
    </source>
</evidence>
<evidence type="ECO:0000256" key="6">
    <source>
        <dbReference type="SAM" id="Phobius"/>
    </source>
</evidence>
<reference evidence="8 9" key="1">
    <citation type="submission" date="2023-09" db="EMBL/GenBank/DDBJ databases">
        <title>Pangenome analysis of Batrachochytrium dendrobatidis and related Chytrids.</title>
        <authorList>
            <person name="Yacoub M.N."/>
            <person name="Stajich J.E."/>
            <person name="James T.Y."/>
        </authorList>
    </citation>
    <scope>NUCLEOTIDE SEQUENCE [LARGE SCALE GENOMIC DNA]</scope>
    <source>
        <strain evidence="8 9">JEL0888</strain>
    </source>
</reference>
<feature type="chain" id="PRO_5046972681" evidence="7">
    <location>
        <begin position="21"/>
        <end position="321"/>
    </location>
</feature>
<keyword evidence="3 6" id="KW-1133">Transmembrane helix</keyword>